<dbReference type="InParanoid" id="E3M517"/>
<evidence type="ECO:0000313" key="4">
    <source>
        <dbReference type="Proteomes" id="UP000008281"/>
    </source>
</evidence>
<feature type="region of interest" description="Disordered" evidence="2">
    <location>
        <begin position="241"/>
        <end position="324"/>
    </location>
</feature>
<feature type="coiled-coil region" evidence="1">
    <location>
        <begin position="40"/>
        <end position="74"/>
    </location>
</feature>
<organism evidence="4">
    <name type="scientific">Caenorhabditis remanei</name>
    <name type="common">Caenorhabditis vulgaris</name>
    <dbReference type="NCBI Taxonomy" id="31234"/>
    <lineage>
        <taxon>Eukaryota</taxon>
        <taxon>Metazoa</taxon>
        <taxon>Ecdysozoa</taxon>
        <taxon>Nematoda</taxon>
        <taxon>Chromadorea</taxon>
        <taxon>Rhabditida</taxon>
        <taxon>Rhabditina</taxon>
        <taxon>Rhabditomorpha</taxon>
        <taxon>Rhabditoidea</taxon>
        <taxon>Rhabditidae</taxon>
        <taxon>Peloderinae</taxon>
        <taxon>Caenorhabditis</taxon>
    </lineage>
</organism>
<gene>
    <name evidence="3" type="ORF">CRE_10818</name>
</gene>
<evidence type="ECO:0000256" key="1">
    <source>
        <dbReference type="SAM" id="Coils"/>
    </source>
</evidence>
<evidence type="ECO:0000256" key="2">
    <source>
        <dbReference type="SAM" id="MobiDB-lite"/>
    </source>
</evidence>
<dbReference type="OMA" id="DEPMPFI"/>
<keyword evidence="4" id="KW-1185">Reference proteome</keyword>
<feature type="compositionally biased region" description="Polar residues" evidence="2">
    <location>
        <begin position="176"/>
        <end position="189"/>
    </location>
</feature>
<feature type="region of interest" description="Disordered" evidence="2">
    <location>
        <begin position="1"/>
        <end position="27"/>
    </location>
</feature>
<accession>E3M517</accession>
<dbReference type="OrthoDB" id="5821911at2759"/>
<dbReference type="eggNOG" id="ENOG502RT7Z">
    <property type="taxonomic scope" value="Eukaryota"/>
</dbReference>
<sequence>MDAKTAQSVFGAVRQSKKSTSKEETTENFKSSNESLVKKYISLKNQLTQCTKTVEKLRNENVALREKNQELIDASLDRKIELIVEQRVKSRLAHAAVLHKRLFQTIQQTGLELNGIFKDMEPEPSDLITRRAPRMEVNLERVEESPVRQSSVDNYDDENVYGEDDITISSATTSFVQNLENGTPRTKQSGPKGRRSQLFPSLQGCSNMMMNIINVFFVEEVLSGDEVSVVSTVVRRAPMLIAPSATPGGPSKPASRKAATPRFKKPSTPVASPSCDPDEGGPTTVRRQRSAKMNIKSMKEPSTGSKLRRPGKHDEPMPYISSFY</sequence>
<dbReference type="HOGENOM" id="CLU_858533_0_0_1"/>
<dbReference type="FunCoup" id="E3M517">
    <property type="interactions" value="1629"/>
</dbReference>
<reference evidence="3" key="1">
    <citation type="submission" date="2007-07" db="EMBL/GenBank/DDBJ databases">
        <title>PCAP assembly of the Caenorhabditis remanei genome.</title>
        <authorList>
            <consortium name="The Caenorhabditis remanei Sequencing Consortium"/>
            <person name="Wilson R.K."/>
        </authorList>
    </citation>
    <scope>NUCLEOTIDE SEQUENCE [LARGE SCALE GENOMIC DNA]</scope>
    <source>
        <strain evidence="3">PB4641</strain>
    </source>
</reference>
<protein>
    <submittedName>
        <fullName evidence="3">Uncharacterized protein</fullName>
    </submittedName>
</protein>
<name>E3M517_CAERE</name>
<dbReference type="STRING" id="31234.E3M517"/>
<feature type="region of interest" description="Disordered" evidence="2">
    <location>
        <begin position="176"/>
        <end position="198"/>
    </location>
</feature>
<keyword evidence="1" id="KW-0175">Coiled coil</keyword>
<dbReference type="Proteomes" id="UP000008281">
    <property type="component" value="Unassembled WGS sequence"/>
</dbReference>
<dbReference type="AlphaFoldDB" id="E3M517"/>
<dbReference type="EMBL" id="DS268425">
    <property type="protein sequence ID" value="EFO92471.1"/>
    <property type="molecule type" value="Genomic_DNA"/>
</dbReference>
<evidence type="ECO:0000313" key="3">
    <source>
        <dbReference type="EMBL" id="EFO92471.1"/>
    </source>
</evidence>
<proteinExistence type="predicted"/>